<keyword evidence="3" id="KW-1185">Reference proteome</keyword>
<dbReference type="Pfam" id="PF06445">
    <property type="entry name" value="GyrI-like"/>
    <property type="match status" value="1"/>
</dbReference>
<organism evidence="2 3">
    <name type="scientific">Enterococcus alishanensis</name>
    <dbReference type="NCBI Taxonomy" id="1303817"/>
    <lineage>
        <taxon>Bacteria</taxon>
        <taxon>Bacillati</taxon>
        <taxon>Bacillota</taxon>
        <taxon>Bacilli</taxon>
        <taxon>Lactobacillales</taxon>
        <taxon>Enterococcaceae</taxon>
        <taxon>Enterococcus</taxon>
    </lineage>
</organism>
<evidence type="ECO:0000313" key="2">
    <source>
        <dbReference type="EMBL" id="MBV7390007.1"/>
    </source>
</evidence>
<reference evidence="2 3" key="1">
    <citation type="submission" date="2021-06" db="EMBL/GenBank/DDBJ databases">
        <title>Enterococcus alishanensis sp. nov., a novel lactic acid bacterium isolated from fresh coffee beans.</title>
        <authorList>
            <person name="Chen Y.-S."/>
        </authorList>
    </citation>
    <scope>NUCLEOTIDE SEQUENCE [LARGE SCALE GENOMIC DNA]</scope>
    <source>
        <strain evidence="2 3">ALS3</strain>
    </source>
</reference>
<name>A0ABS6TAS7_9ENTE</name>
<dbReference type="Proteomes" id="UP000774130">
    <property type="component" value="Unassembled WGS sequence"/>
</dbReference>
<dbReference type="InterPro" id="IPR029442">
    <property type="entry name" value="GyrI-like"/>
</dbReference>
<gene>
    <name evidence="2" type="ORF">KUA55_04890</name>
</gene>
<dbReference type="RefSeq" id="WP_218325444.1">
    <property type="nucleotide sequence ID" value="NZ_JAHUZB010000002.1"/>
</dbReference>
<comment type="caution">
    <text evidence="2">The sequence shown here is derived from an EMBL/GenBank/DDBJ whole genome shotgun (WGS) entry which is preliminary data.</text>
</comment>
<accession>A0ABS6TAS7</accession>
<protein>
    <submittedName>
        <fullName evidence="2">GyrI-like domain-containing protein</fullName>
    </submittedName>
</protein>
<evidence type="ECO:0000313" key="3">
    <source>
        <dbReference type="Proteomes" id="UP000774130"/>
    </source>
</evidence>
<dbReference type="EMBL" id="JAHUZB010000002">
    <property type="protein sequence ID" value="MBV7390007.1"/>
    <property type="molecule type" value="Genomic_DNA"/>
</dbReference>
<dbReference type="InterPro" id="IPR008319">
    <property type="entry name" value="GyrI-like_CCH_Lin2189-like"/>
</dbReference>
<sequence>MKYEWRKHEKDLYSTVKKTLLVTVPKQNFIMIDGEGDPNQTDFSERVGVLFSLAYAIKMNYKKLWADPKNLYDDFTVFPLEGLWDSKNSQDTRDKASYIYTIMIQQPEFITSEMFEKALSMTKKKPHSLLDEIYFNSIEEGKCVQMLHVGPFENEAATFEKMHLFIEDQKYRRNGHMHREIYLNDARKTPPEKRKTILRFPLA</sequence>
<proteinExistence type="predicted"/>
<dbReference type="PIRSF" id="PIRSF031644">
    <property type="entry name" value="UCP031644"/>
    <property type="match status" value="1"/>
</dbReference>
<evidence type="ECO:0000259" key="1">
    <source>
        <dbReference type="Pfam" id="PF06445"/>
    </source>
</evidence>
<feature type="domain" description="GyrI-like small molecule binding" evidence="1">
    <location>
        <begin position="21"/>
        <end position="202"/>
    </location>
</feature>